<dbReference type="InParanoid" id="A0A059B0V4"/>
<sequence>METSSLYTFLPLAFLLLTLKLFSSWLKRPKNLPPSPPSIPILGHLHLIKRPFHQTLHSLSQSYGSSAEECCTKNDTVLANRPSSVAANQIGYGSTVVTMAPYGDHWRNLRRICTLEIFSSACLNSFLPIRMDEIKRLLLKLNKRTSSFCDDFTKVELKSMFLEMTFNIIVRMLTGKRDYEKKVSRLGKRSDEFLQNLIEERRGSHKIGGGGESRDTVLDHLLSLQETQPEFYTDEIIKGLILVMLIAGTDTSGLAIEWGMSYLLNHPLSLKIATEKLDSVIGQERLIDETDIAKLSYLSNITSTSTHVITGLHDRRRACPGANMAQRVVTVTLGSLIQCFEWKRISEELVDMTEGEGMNMPKVVSLEAMCKPRKIMARIAEH</sequence>
<accession>A0A059B0V4</accession>
<dbReference type="Pfam" id="PF00067">
    <property type="entry name" value="p450"/>
    <property type="match status" value="1"/>
</dbReference>
<keyword evidence="5" id="KW-0408">Iron</keyword>
<dbReference type="PANTHER" id="PTHR47947">
    <property type="entry name" value="CYTOCHROME P450 82C3-RELATED"/>
    <property type="match status" value="1"/>
</dbReference>
<keyword evidence="3" id="KW-0479">Metal-binding</keyword>
<dbReference type="SUPFAM" id="SSF48264">
    <property type="entry name" value="Cytochrome P450"/>
    <property type="match status" value="1"/>
</dbReference>
<dbReference type="GO" id="GO:0016705">
    <property type="term" value="F:oxidoreductase activity, acting on paired donors, with incorporation or reduction of molecular oxygen"/>
    <property type="evidence" value="ECO:0007669"/>
    <property type="project" value="InterPro"/>
</dbReference>
<feature type="chain" id="PRO_5001568241" description="Cytochrome P450" evidence="7">
    <location>
        <begin position="25"/>
        <end position="382"/>
    </location>
</feature>
<keyword evidence="4" id="KW-0560">Oxidoreductase</keyword>
<dbReference type="OMA" id="FDLYAIP"/>
<evidence type="ECO:0000256" key="4">
    <source>
        <dbReference type="ARBA" id="ARBA00023002"/>
    </source>
</evidence>
<keyword evidence="6" id="KW-0503">Monooxygenase</keyword>
<dbReference type="PRINTS" id="PR00463">
    <property type="entry name" value="EP450I"/>
</dbReference>
<comment type="similarity">
    <text evidence="1">Belongs to the cytochrome P450 family.</text>
</comment>
<dbReference type="Gene3D" id="1.10.630.10">
    <property type="entry name" value="Cytochrome P450"/>
    <property type="match status" value="2"/>
</dbReference>
<evidence type="ECO:0000256" key="2">
    <source>
        <dbReference type="ARBA" id="ARBA00022617"/>
    </source>
</evidence>
<gene>
    <name evidence="8" type="ORF">EUGRSUZ_H02251</name>
</gene>
<evidence type="ECO:0000256" key="1">
    <source>
        <dbReference type="ARBA" id="ARBA00010617"/>
    </source>
</evidence>
<evidence type="ECO:0000256" key="7">
    <source>
        <dbReference type="SAM" id="SignalP"/>
    </source>
</evidence>
<name>A0A059B0V4_EUCGR</name>
<organism evidence="8">
    <name type="scientific">Eucalyptus grandis</name>
    <name type="common">Flooded gum</name>
    <dbReference type="NCBI Taxonomy" id="71139"/>
    <lineage>
        <taxon>Eukaryota</taxon>
        <taxon>Viridiplantae</taxon>
        <taxon>Streptophyta</taxon>
        <taxon>Embryophyta</taxon>
        <taxon>Tracheophyta</taxon>
        <taxon>Spermatophyta</taxon>
        <taxon>Magnoliopsida</taxon>
        <taxon>eudicotyledons</taxon>
        <taxon>Gunneridae</taxon>
        <taxon>Pentapetalae</taxon>
        <taxon>rosids</taxon>
        <taxon>malvids</taxon>
        <taxon>Myrtales</taxon>
        <taxon>Myrtaceae</taxon>
        <taxon>Myrtoideae</taxon>
        <taxon>Eucalypteae</taxon>
        <taxon>Eucalyptus</taxon>
    </lineage>
</organism>
<dbReference type="InterPro" id="IPR001128">
    <property type="entry name" value="Cyt_P450"/>
</dbReference>
<keyword evidence="7" id="KW-0732">Signal</keyword>
<dbReference type="GO" id="GO:0005506">
    <property type="term" value="F:iron ion binding"/>
    <property type="evidence" value="ECO:0007669"/>
    <property type="project" value="InterPro"/>
</dbReference>
<dbReference type="InterPro" id="IPR036396">
    <property type="entry name" value="Cyt_P450_sf"/>
</dbReference>
<dbReference type="GO" id="GO:0020037">
    <property type="term" value="F:heme binding"/>
    <property type="evidence" value="ECO:0007669"/>
    <property type="project" value="InterPro"/>
</dbReference>
<dbReference type="GO" id="GO:0004497">
    <property type="term" value="F:monooxygenase activity"/>
    <property type="evidence" value="ECO:0007669"/>
    <property type="project" value="UniProtKB-KW"/>
</dbReference>
<dbReference type="EMBL" id="KK198760">
    <property type="protein sequence ID" value="KCW59501.1"/>
    <property type="molecule type" value="Genomic_DNA"/>
</dbReference>
<dbReference type="Gramene" id="KCW59501">
    <property type="protein sequence ID" value="KCW59501"/>
    <property type="gene ID" value="EUGRSUZ_H02251"/>
</dbReference>
<evidence type="ECO:0000313" key="8">
    <source>
        <dbReference type="EMBL" id="KCW59501.1"/>
    </source>
</evidence>
<evidence type="ECO:0000256" key="3">
    <source>
        <dbReference type="ARBA" id="ARBA00022723"/>
    </source>
</evidence>
<keyword evidence="2" id="KW-0349">Heme</keyword>
<evidence type="ECO:0000256" key="5">
    <source>
        <dbReference type="ARBA" id="ARBA00023004"/>
    </source>
</evidence>
<reference evidence="8" key="1">
    <citation type="submission" date="2013-07" db="EMBL/GenBank/DDBJ databases">
        <title>The genome of Eucalyptus grandis.</title>
        <authorList>
            <person name="Schmutz J."/>
            <person name="Hayes R."/>
            <person name="Myburg A."/>
            <person name="Tuskan G."/>
            <person name="Grattapaglia D."/>
            <person name="Rokhsar D.S."/>
        </authorList>
    </citation>
    <scope>NUCLEOTIDE SEQUENCE</scope>
    <source>
        <tissue evidence="8">Leaf extractions</tissue>
    </source>
</reference>
<dbReference type="AlphaFoldDB" id="A0A059B0V4"/>
<evidence type="ECO:0008006" key="9">
    <source>
        <dbReference type="Google" id="ProtNLM"/>
    </source>
</evidence>
<feature type="signal peptide" evidence="7">
    <location>
        <begin position="1"/>
        <end position="24"/>
    </location>
</feature>
<evidence type="ECO:0000256" key="6">
    <source>
        <dbReference type="ARBA" id="ARBA00023033"/>
    </source>
</evidence>
<dbReference type="InterPro" id="IPR050651">
    <property type="entry name" value="Plant_Cytochrome_P450_Monoox"/>
</dbReference>
<dbReference type="PANTHER" id="PTHR47947:SF24">
    <property type="entry name" value="ISOFLAVONE 2'-HYDROXYLASE-LIKE"/>
    <property type="match status" value="1"/>
</dbReference>
<dbReference type="InterPro" id="IPR002401">
    <property type="entry name" value="Cyt_P450_E_grp-I"/>
</dbReference>
<protein>
    <recommendedName>
        <fullName evidence="9">Cytochrome P450</fullName>
    </recommendedName>
</protein>
<proteinExistence type="inferred from homology"/>